<dbReference type="Proteomes" id="UP000250235">
    <property type="component" value="Unassembled WGS sequence"/>
</dbReference>
<dbReference type="EMBL" id="KQ995297">
    <property type="protein sequence ID" value="KZV47413.1"/>
    <property type="molecule type" value="Genomic_DNA"/>
</dbReference>
<dbReference type="FunFam" id="1.25.40.10:FF:000031">
    <property type="entry name" value="Pentatricopeptide repeat-containing protein mitochondrial"/>
    <property type="match status" value="1"/>
</dbReference>
<dbReference type="GO" id="GO:0008270">
    <property type="term" value="F:zinc ion binding"/>
    <property type="evidence" value="ECO:0007669"/>
    <property type="project" value="InterPro"/>
</dbReference>
<organism evidence="5 6">
    <name type="scientific">Dorcoceras hygrometricum</name>
    <dbReference type="NCBI Taxonomy" id="472368"/>
    <lineage>
        <taxon>Eukaryota</taxon>
        <taxon>Viridiplantae</taxon>
        <taxon>Streptophyta</taxon>
        <taxon>Embryophyta</taxon>
        <taxon>Tracheophyta</taxon>
        <taxon>Spermatophyta</taxon>
        <taxon>Magnoliopsida</taxon>
        <taxon>eudicotyledons</taxon>
        <taxon>Gunneridae</taxon>
        <taxon>Pentapetalae</taxon>
        <taxon>asterids</taxon>
        <taxon>lamiids</taxon>
        <taxon>Lamiales</taxon>
        <taxon>Gesneriaceae</taxon>
        <taxon>Didymocarpoideae</taxon>
        <taxon>Trichosporeae</taxon>
        <taxon>Loxocarpinae</taxon>
        <taxon>Dorcoceras</taxon>
    </lineage>
</organism>
<gene>
    <name evidence="5" type="ORF">F511_07827</name>
</gene>
<dbReference type="GO" id="GO:0003723">
    <property type="term" value="F:RNA binding"/>
    <property type="evidence" value="ECO:0007669"/>
    <property type="project" value="InterPro"/>
</dbReference>
<name>A0A2Z7CKX7_9LAMI</name>
<feature type="domain" description="DYW" evidence="4">
    <location>
        <begin position="455"/>
        <end position="547"/>
    </location>
</feature>
<dbReference type="Pfam" id="PF13041">
    <property type="entry name" value="PPR_2"/>
    <property type="match status" value="2"/>
</dbReference>
<dbReference type="InterPro" id="IPR011990">
    <property type="entry name" value="TPR-like_helical_dom_sf"/>
</dbReference>
<dbReference type="OrthoDB" id="185373at2759"/>
<dbReference type="InterPro" id="IPR046960">
    <property type="entry name" value="PPR_At4g14850-like_plant"/>
</dbReference>
<dbReference type="GO" id="GO:0009451">
    <property type="term" value="P:RNA modification"/>
    <property type="evidence" value="ECO:0007669"/>
    <property type="project" value="InterPro"/>
</dbReference>
<accession>A0A2Z7CKX7</accession>
<dbReference type="NCBIfam" id="TIGR00756">
    <property type="entry name" value="PPR"/>
    <property type="match status" value="5"/>
</dbReference>
<keyword evidence="6" id="KW-1185">Reference proteome</keyword>
<feature type="repeat" description="PPR" evidence="3">
    <location>
        <begin position="239"/>
        <end position="273"/>
    </location>
</feature>
<dbReference type="Pfam" id="PF01535">
    <property type="entry name" value="PPR"/>
    <property type="match status" value="4"/>
</dbReference>
<evidence type="ECO:0000256" key="1">
    <source>
        <dbReference type="ARBA" id="ARBA00006643"/>
    </source>
</evidence>
<reference evidence="5 6" key="1">
    <citation type="journal article" date="2015" name="Proc. Natl. Acad. Sci. U.S.A.">
        <title>The resurrection genome of Boea hygrometrica: A blueprint for survival of dehydration.</title>
        <authorList>
            <person name="Xiao L."/>
            <person name="Yang G."/>
            <person name="Zhang L."/>
            <person name="Yang X."/>
            <person name="Zhao S."/>
            <person name="Ji Z."/>
            <person name="Zhou Q."/>
            <person name="Hu M."/>
            <person name="Wang Y."/>
            <person name="Chen M."/>
            <person name="Xu Y."/>
            <person name="Jin H."/>
            <person name="Xiao X."/>
            <person name="Hu G."/>
            <person name="Bao F."/>
            <person name="Hu Y."/>
            <person name="Wan P."/>
            <person name="Li L."/>
            <person name="Deng X."/>
            <person name="Kuang T."/>
            <person name="Xiang C."/>
            <person name="Zhu J.K."/>
            <person name="Oliver M.J."/>
            <person name="He Y."/>
        </authorList>
    </citation>
    <scope>NUCLEOTIDE SEQUENCE [LARGE SCALE GENOMIC DNA]</scope>
    <source>
        <strain evidence="6">cv. XS01</strain>
    </source>
</reference>
<protein>
    <submittedName>
        <fullName evidence="5">Pentatricopeptide repeat-containing protein-like</fullName>
    </submittedName>
</protein>
<comment type="similarity">
    <text evidence="1">Belongs to the PPR family. PCMP-H subfamily.</text>
</comment>
<dbReference type="Pfam" id="PF20431">
    <property type="entry name" value="E_motif"/>
    <property type="match status" value="1"/>
</dbReference>
<dbReference type="AlphaFoldDB" id="A0A2Z7CKX7"/>
<evidence type="ECO:0000256" key="3">
    <source>
        <dbReference type="PROSITE-ProRule" id="PRU00708"/>
    </source>
</evidence>
<feature type="repeat" description="PPR" evidence="3">
    <location>
        <begin position="376"/>
        <end position="410"/>
    </location>
</feature>
<feature type="repeat" description="PPR" evidence="3">
    <location>
        <begin position="76"/>
        <end position="110"/>
    </location>
</feature>
<feature type="repeat" description="PPR" evidence="3">
    <location>
        <begin position="274"/>
        <end position="304"/>
    </location>
</feature>
<dbReference type="FunFam" id="1.25.40.10:FF:000366">
    <property type="entry name" value="Pentatricopeptide (PPR) repeat-containing protein"/>
    <property type="match status" value="1"/>
</dbReference>
<evidence type="ECO:0000313" key="5">
    <source>
        <dbReference type="EMBL" id="KZV47413.1"/>
    </source>
</evidence>
<dbReference type="InterPro" id="IPR002885">
    <property type="entry name" value="PPR_rpt"/>
</dbReference>
<dbReference type="Pfam" id="PF14432">
    <property type="entry name" value="DYW_deaminase"/>
    <property type="match status" value="1"/>
</dbReference>
<sequence>MVCSSGSRPNKYTYPLLLKACALGKCIAEGLQVHCHVVKFGLNTDKHITSAAIQMYASVGCIEEARSMFHSSGYSDVVCCNAMMSCYMKVGQVEAAIEVFEKMLEKNVGSWNIMVSGFAKNEMIDEAKKYFNEMPARDDISWSAMIDGFNKGGYFREAMEVFTRMQMAGVELNRFILPSVLASCANVAALDQGKWIHSYIRSNDIPLDEVLGTSLIDMYSKGGQIDLAWGVFEKMNWKEVFPWNAMIGGLAMHGRAREAIELFSEMIKRDIKANEVTFAALLNACANTGLVDEGLNYFKTMKRLYGVEPMMEHYGCVVNILGKAGRLVEAMDFIKTMPMKANGAVWGALLGACKVHGNVELGERVGEILLELEPESSGRYTLLSNILAKAGKWDKVERLRGLMKEQGIKTVPGLSMITDIKGNVHTFKVGDSSNPHMKDIHLTLNEIIQKIKLHGYVPQTSEVLLDSSEEEKETSLVYHSEKIAIAFGIMNTESRSTVRIVKNLRMCEDCHSAFKLISHVYEREIIVRDRARYHHFIRGQCSCRDFW</sequence>
<dbReference type="InterPro" id="IPR046848">
    <property type="entry name" value="E_motif"/>
</dbReference>
<dbReference type="PROSITE" id="PS51375">
    <property type="entry name" value="PPR"/>
    <property type="match status" value="5"/>
</dbReference>
<evidence type="ECO:0000259" key="4">
    <source>
        <dbReference type="Pfam" id="PF14432"/>
    </source>
</evidence>
<keyword evidence="2" id="KW-0677">Repeat</keyword>
<dbReference type="InterPro" id="IPR032867">
    <property type="entry name" value="DYW_dom"/>
</dbReference>
<feature type="repeat" description="PPR" evidence="3">
    <location>
        <begin position="138"/>
        <end position="172"/>
    </location>
</feature>
<proteinExistence type="inferred from homology"/>
<evidence type="ECO:0000256" key="2">
    <source>
        <dbReference type="ARBA" id="ARBA00022737"/>
    </source>
</evidence>
<dbReference type="Gene3D" id="1.25.40.10">
    <property type="entry name" value="Tetratricopeptide repeat domain"/>
    <property type="match status" value="3"/>
</dbReference>
<dbReference type="PANTHER" id="PTHR47926">
    <property type="entry name" value="PENTATRICOPEPTIDE REPEAT-CONTAINING PROTEIN"/>
    <property type="match status" value="1"/>
</dbReference>
<dbReference type="SUPFAM" id="SSF48452">
    <property type="entry name" value="TPR-like"/>
    <property type="match status" value="1"/>
</dbReference>
<evidence type="ECO:0000313" key="6">
    <source>
        <dbReference type="Proteomes" id="UP000250235"/>
    </source>
</evidence>